<evidence type="ECO:0000256" key="7">
    <source>
        <dbReference type="ARBA" id="ARBA00023136"/>
    </source>
</evidence>
<feature type="transmembrane region" description="Helical" evidence="8">
    <location>
        <begin position="274"/>
        <end position="293"/>
    </location>
</feature>
<dbReference type="NCBIfam" id="TIGR03173">
    <property type="entry name" value="pbuX"/>
    <property type="match status" value="1"/>
</dbReference>
<feature type="transmembrane region" description="Helical" evidence="8">
    <location>
        <begin position="40"/>
        <end position="58"/>
    </location>
</feature>
<protein>
    <submittedName>
        <fullName evidence="9">Xanthine permease</fullName>
    </submittedName>
</protein>
<evidence type="ECO:0000256" key="8">
    <source>
        <dbReference type="SAM" id="Phobius"/>
    </source>
</evidence>
<feature type="transmembrane region" description="Helical" evidence="8">
    <location>
        <begin position="305"/>
        <end position="323"/>
    </location>
</feature>
<comment type="similarity">
    <text evidence="2">Belongs to the nucleobase:cation symporter-2 (NCS2) (TC 2.A.40) family.</text>
</comment>
<dbReference type="AlphaFoldDB" id="A0A1H8RC98"/>
<feature type="transmembrane region" description="Helical" evidence="8">
    <location>
        <begin position="120"/>
        <end position="142"/>
    </location>
</feature>
<evidence type="ECO:0000256" key="4">
    <source>
        <dbReference type="ARBA" id="ARBA00022475"/>
    </source>
</evidence>
<evidence type="ECO:0000256" key="6">
    <source>
        <dbReference type="ARBA" id="ARBA00022989"/>
    </source>
</evidence>
<evidence type="ECO:0000256" key="3">
    <source>
        <dbReference type="ARBA" id="ARBA00022448"/>
    </source>
</evidence>
<dbReference type="RefSeq" id="WP_091744198.1">
    <property type="nucleotide sequence ID" value="NZ_FODY01000003.1"/>
</dbReference>
<evidence type="ECO:0000256" key="5">
    <source>
        <dbReference type="ARBA" id="ARBA00022692"/>
    </source>
</evidence>
<feature type="transmembrane region" description="Helical" evidence="8">
    <location>
        <begin position="186"/>
        <end position="211"/>
    </location>
</feature>
<dbReference type="EMBL" id="FODY01000003">
    <property type="protein sequence ID" value="SEO63754.1"/>
    <property type="molecule type" value="Genomic_DNA"/>
</dbReference>
<keyword evidence="5 8" id="KW-0812">Transmembrane</keyword>
<dbReference type="Proteomes" id="UP000198847">
    <property type="component" value="Unassembled WGS sequence"/>
</dbReference>
<accession>A0A1H8RC98</accession>
<dbReference type="STRING" id="112903.SAMN04490178_103233"/>
<feature type="transmembrane region" description="Helical" evidence="8">
    <location>
        <begin position="154"/>
        <end position="174"/>
    </location>
</feature>
<evidence type="ECO:0000256" key="2">
    <source>
        <dbReference type="ARBA" id="ARBA00008821"/>
    </source>
</evidence>
<dbReference type="InterPro" id="IPR017588">
    <property type="entry name" value="UacT-like"/>
</dbReference>
<feature type="transmembrane region" description="Helical" evidence="8">
    <location>
        <begin position="367"/>
        <end position="388"/>
    </location>
</feature>
<dbReference type="PANTHER" id="PTHR42810:SF4">
    <property type="entry name" value="URIC ACID TRANSPORTER UACT"/>
    <property type="match status" value="1"/>
</dbReference>
<dbReference type="NCBIfam" id="TIGR00801">
    <property type="entry name" value="ncs2"/>
    <property type="match status" value="1"/>
</dbReference>
<organism evidence="9 10">
    <name type="scientific">Propionispora vibrioides</name>
    <dbReference type="NCBI Taxonomy" id="112903"/>
    <lineage>
        <taxon>Bacteria</taxon>
        <taxon>Bacillati</taxon>
        <taxon>Bacillota</taxon>
        <taxon>Negativicutes</taxon>
        <taxon>Selenomonadales</taxon>
        <taxon>Sporomusaceae</taxon>
        <taxon>Propionispora</taxon>
    </lineage>
</organism>
<keyword evidence="7 8" id="KW-0472">Membrane</keyword>
<reference evidence="9 10" key="1">
    <citation type="submission" date="2016-10" db="EMBL/GenBank/DDBJ databases">
        <authorList>
            <person name="de Groot N.N."/>
        </authorList>
    </citation>
    <scope>NUCLEOTIDE SEQUENCE [LARGE SCALE GENOMIC DNA]</scope>
    <source>
        <strain evidence="9 10">DSM 13305</strain>
    </source>
</reference>
<feature type="transmembrane region" description="Helical" evidence="8">
    <location>
        <begin position="12"/>
        <end position="34"/>
    </location>
</feature>
<feature type="transmembrane region" description="Helical" evidence="8">
    <location>
        <begin position="400"/>
        <end position="420"/>
    </location>
</feature>
<gene>
    <name evidence="9" type="ORF">SAMN04490178_103233</name>
</gene>
<keyword evidence="4" id="KW-1003">Cell membrane</keyword>
<sequence>MKQTNGKTLLLGAQHVLAMYAGAIIVPLIVGGALKLDATQMSYIIAADLLTSGIATLLQAWRNPFFGIGLPVVLGCTFTAVFPMISIGGQYGLTAMYGSIICSGLFVVLIANYFSKLVKFFPPVVTGSVVTIIGVTLVPVAINNMAGGVGSPDFGSLTNFALAFGTLLFIILVNRFTQGFIRSISVLLGLVAGTLAAGFIGTVSLGSVAQASWFNLVTPLYFGVPTFEPSAVITMIIVAVVSMIESTGVFMALGEICKRDLSEDDLARGYRAEGLAVMLGGLFNSFPYTTFSQNVGLVQLSNSKTANVTIVAGGMLILLGFIPKFAALAMIIPSAVLGGAMIAMFGIVVASGIRMLSKVDFTSNENLLVIACSVTLGLGVTVVPNLFAKLPPLLKMFFENGIVTGALTAVILNILLNMTAGKSVTQPKLTVHG</sequence>
<feature type="transmembrane region" description="Helical" evidence="8">
    <location>
        <begin position="335"/>
        <end position="355"/>
    </location>
</feature>
<dbReference type="PANTHER" id="PTHR42810">
    <property type="entry name" value="PURINE PERMEASE C1399.01C-RELATED"/>
    <property type="match status" value="1"/>
</dbReference>
<evidence type="ECO:0000313" key="10">
    <source>
        <dbReference type="Proteomes" id="UP000198847"/>
    </source>
</evidence>
<proteinExistence type="inferred from homology"/>
<dbReference type="GO" id="GO:0042907">
    <property type="term" value="F:xanthine transmembrane transporter activity"/>
    <property type="evidence" value="ECO:0007669"/>
    <property type="project" value="TreeGrafter"/>
</dbReference>
<keyword evidence="3" id="KW-0813">Transport</keyword>
<feature type="transmembrane region" description="Helical" evidence="8">
    <location>
        <begin position="91"/>
        <end position="113"/>
    </location>
</feature>
<dbReference type="InterPro" id="IPR006043">
    <property type="entry name" value="NCS2"/>
</dbReference>
<feature type="transmembrane region" description="Helical" evidence="8">
    <location>
        <begin position="231"/>
        <end position="253"/>
    </location>
</feature>
<name>A0A1H8RC98_9FIRM</name>
<dbReference type="PROSITE" id="PS01116">
    <property type="entry name" value="XANTH_URACIL_PERMASE"/>
    <property type="match status" value="1"/>
</dbReference>
<dbReference type="OrthoDB" id="9805749at2"/>
<dbReference type="GO" id="GO:0005886">
    <property type="term" value="C:plasma membrane"/>
    <property type="evidence" value="ECO:0007669"/>
    <property type="project" value="UniProtKB-SubCell"/>
</dbReference>
<evidence type="ECO:0000256" key="1">
    <source>
        <dbReference type="ARBA" id="ARBA00004651"/>
    </source>
</evidence>
<dbReference type="Pfam" id="PF00860">
    <property type="entry name" value="Xan_ur_permease"/>
    <property type="match status" value="1"/>
</dbReference>
<keyword evidence="10" id="KW-1185">Reference proteome</keyword>
<dbReference type="NCBIfam" id="NF037981">
    <property type="entry name" value="NCS2_1"/>
    <property type="match status" value="1"/>
</dbReference>
<feature type="transmembrane region" description="Helical" evidence="8">
    <location>
        <begin position="65"/>
        <end position="85"/>
    </location>
</feature>
<evidence type="ECO:0000313" key="9">
    <source>
        <dbReference type="EMBL" id="SEO63754.1"/>
    </source>
</evidence>
<dbReference type="InterPro" id="IPR006042">
    <property type="entry name" value="Xan_ur_permease"/>
</dbReference>
<keyword evidence="6 8" id="KW-1133">Transmembrane helix</keyword>
<comment type="subcellular location">
    <subcellularLocation>
        <location evidence="1">Cell membrane</location>
        <topology evidence="1">Multi-pass membrane protein</topology>
    </subcellularLocation>
</comment>